<dbReference type="Pfam" id="PF00903">
    <property type="entry name" value="Glyoxalase"/>
    <property type="match status" value="1"/>
</dbReference>
<dbReference type="CDD" id="cd07245">
    <property type="entry name" value="VOC_like"/>
    <property type="match status" value="1"/>
</dbReference>
<comment type="caution">
    <text evidence="2">The sequence shown here is derived from an EMBL/GenBank/DDBJ whole genome shotgun (WGS) entry which is preliminary data.</text>
</comment>
<dbReference type="AlphaFoldDB" id="A0A3M8CH66"/>
<dbReference type="PANTHER" id="PTHR39175:SF1">
    <property type="entry name" value="FAMILY PROTEIN, PUTATIVE (AFU_ORTHOLOGUE AFUA_3G15060)-RELATED"/>
    <property type="match status" value="1"/>
</dbReference>
<proteinExistence type="predicted"/>
<dbReference type="InterPro" id="IPR029068">
    <property type="entry name" value="Glyas_Bleomycin-R_OHBP_Dase"/>
</dbReference>
<name>A0A3M8CH66_9BACL</name>
<evidence type="ECO:0000313" key="3">
    <source>
        <dbReference type="Proteomes" id="UP000281915"/>
    </source>
</evidence>
<sequence>MAMRFEWMGLDHVQLAAPAGCEEEARRFFSGLLGMEEVEKPEKLRVRGGAWFRCGMQMIHVGVEASFVPAKKAHPAFLVRNIETLMRHLEEHGVAYRLDDEIPGLIRFFTEDPFGNRLEFMEVR</sequence>
<dbReference type="PROSITE" id="PS51819">
    <property type="entry name" value="VOC"/>
    <property type="match status" value="1"/>
</dbReference>
<dbReference type="PANTHER" id="PTHR39175">
    <property type="entry name" value="FAMILY PROTEIN, PUTATIVE (AFU_ORTHOLOGUE AFUA_3G15060)-RELATED"/>
    <property type="match status" value="1"/>
</dbReference>
<dbReference type="Gene3D" id="3.10.180.10">
    <property type="entry name" value="2,3-Dihydroxybiphenyl 1,2-Dioxygenase, domain 1"/>
    <property type="match status" value="1"/>
</dbReference>
<feature type="domain" description="VOC" evidence="1">
    <location>
        <begin position="9"/>
        <end position="123"/>
    </location>
</feature>
<dbReference type="SUPFAM" id="SSF54593">
    <property type="entry name" value="Glyoxalase/Bleomycin resistance protein/Dihydroxybiphenyl dioxygenase"/>
    <property type="match status" value="1"/>
</dbReference>
<dbReference type="InterPro" id="IPR004360">
    <property type="entry name" value="Glyas_Fos-R_dOase_dom"/>
</dbReference>
<dbReference type="EMBL" id="RHHT01000046">
    <property type="protein sequence ID" value="RNB75104.1"/>
    <property type="molecule type" value="Genomic_DNA"/>
</dbReference>
<dbReference type="Proteomes" id="UP000281915">
    <property type="component" value="Unassembled WGS sequence"/>
</dbReference>
<gene>
    <name evidence="2" type="ORF">EDM58_19285</name>
</gene>
<dbReference type="InterPro" id="IPR037523">
    <property type="entry name" value="VOC_core"/>
</dbReference>
<dbReference type="RefSeq" id="WP_122914765.1">
    <property type="nucleotide sequence ID" value="NZ_RHHT01000046.1"/>
</dbReference>
<reference evidence="2 3" key="1">
    <citation type="submission" date="2018-10" db="EMBL/GenBank/DDBJ databases">
        <title>Phylogenomics of Brevibacillus.</title>
        <authorList>
            <person name="Dunlap C."/>
        </authorList>
    </citation>
    <scope>NUCLEOTIDE SEQUENCE [LARGE SCALE GENOMIC DNA]</scope>
    <source>
        <strain evidence="2 3">JCM 15085</strain>
    </source>
</reference>
<accession>A0A3M8CH66</accession>
<evidence type="ECO:0000259" key="1">
    <source>
        <dbReference type="PROSITE" id="PS51819"/>
    </source>
</evidence>
<protein>
    <submittedName>
        <fullName evidence="2">Glyoxalase</fullName>
    </submittedName>
</protein>
<evidence type="ECO:0000313" key="2">
    <source>
        <dbReference type="EMBL" id="RNB75104.1"/>
    </source>
</evidence>
<organism evidence="2 3">
    <name type="scientific">Brevibacillus panacihumi</name>
    <dbReference type="NCBI Taxonomy" id="497735"/>
    <lineage>
        <taxon>Bacteria</taxon>
        <taxon>Bacillati</taxon>
        <taxon>Bacillota</taxon>
        <taxon>Bacilli</taxon>
        <taxon>Bacillales</taxon>
        <taxon>Paenibacillaceae</taxon>
        <taxon>Brevibacillus</taxon>
    </lineage>
</organism>